<dbReference type="OrthoDB" id="1859415at2759"/>
<dbReference type="PANTHER" id="PTHR31696:SF71">
    <property type="entry name" value="PROTEIN MIZU-KUSSEI 1"/>
    <property type="match status" value="1"/>
</dbReference>
<dbReference type="AlphaFoldDB" id="A0A5K1FY52"/>
<evidence type="ECO:0000313" key="1">
    <source>
        <dbReference type="EMBL" id="VVW68729.1"/>
    </source>
</evidence>
<gene>
    <name evidence="1" type="ORF">NYM_LOCUS25323</name>
</gene>
<dbReference type="OMA" id="IKVHSFK"/>
<protein>
    <recommendedName>
        <fullName evidence="2">Protein MIZU-KUSSEI 1</fullName>
    </recommendedName>
</protein>
<dbReference type="PANTHER" id="PTHR31696">
    <property type="entry name" value="PROTEIN MIZU-KUSSEI 1"/>
    <property type="match status" value="1"/>
</dbReference>
<evidence type="ECO:0008006" key="2">
    <source>
        <dbReference type="Google" id="ProtNLM"/>
    </source>
</evidence>
<accession>A0A5K1FY52</accession>
<dbReference type="NCBIfam" id="TIGR01570">
    <property type="entry name" value="A_thal_3588"/>
    <property type="match status" value="1"/>
</dbReference>
<sequence>MAAVDQSSSSSRRYFDWYPLEETAIDTEPAVALLPSDFHHSFDALSVSEDGDDTLALRPLMRRPTPKKKVRKVLKSVINSVISCNRHPSSLDHPTLGSRVIGTLFGYRKGHVHFAFQSDPGSIPALLVELATPTCCLVKEMASGLVRIALECERERSGCGGQKGRSRGRPLLQEPVWRTYCNGRKSGYAVARECTMGDMRVLRSVQAITMGAGVLPGSGPEGELMYMRARFERVVGSRDSEAFYMINPDGTGGPELSIFLLRV</sequence>
<proteinExistence type="predicted"/>
<dbReference type="GO" id="GO:0010274">
    <property type="term" value="P:hydrotropism"/>
    <property type="evidence" value="ECO:0007669"/>
    <property type="project" value="InterPro"/>
</dbReference>
<dbReference type="InterPro" id="IPR006460">
    <property type="entry name" value="MIZ1-like_pln"/>
</dbReference>
<dbReference type="Gramene" id="NC8G0213990.1">
    <property type="protein sequence ID" value="NC8G0213990.1:cds"/>
    <property type="gene ID" value="NC8G0213990"/>
</dbReference>
<organism evidence="1">
    <name type="scientific">Nymphaea colorata</name>
    <name type="common">pocket water lily</name>
    <dbReference type="NCBI Taxonomy" id="210225"/>
    <lineage>
        <taxon>Eukaryota</taxon>
        <taxon>Viridiplantae</taxon>
        <taxon>Streptophyta</taxon>
        <taxon>Embryophyta</taxon>
        <taxon>Tracheophyta</taxon>
        <taxon>Spermatophyta</taxon>
        <taxon>Magnoliopsida</taxon>
        <taxon>Nymphaeales</taxon>
        <taxon>Nymphaeaceae</taxon>
        <taxon>Nymphaea</taxon>
    </lineage>
</organism>
<name>A0A5K1FY52_9MAGN</name>
<dbReference type="EMBL" id="LR721786">
    <property type="protein sequence ID" value="VVW68729.1"/>
    <property type="molecule type" value="Genomic_DNA"/>
</dbReference>
<reference evidence="1" key="1">
    <citation type="submission" date="2019-09" db="EMBL/GenBank/DDBJ databases">
        <authorList>
            <person name="Zhang L."/>
        </authorList>
    </citation>
    <scope>NUCLEOTIDE SEQUENCE</scope>
</reference>
<dbReference type="Pfam" id="PF04759">
    <property type="entry name" value="DUF617"/>
    <property type="match status" value="1"/>
</dbReference>